<evidence type="ECO:0000256" key="3">
    <source>
        <dbReference type="PROSITE-ProRule" id="PRU00023"/>
    </source>
</evidence>
<keyword evidence="5" id="KW-1185">Reference proteome</keyword>
<feature type="repeat" description="ANK" evidence="3">
    <location>
        <begin position="279"/>
        <end position="311"/>
    </location>
</feature>
<dbReference type="OrthoDB" id="539213at2759"/>
<feature type="repeat" description="ANK" evidence="3">
    <location>
        <begin position="431"/>
        <end position="463"/>
    </location>
</feature>
<name>A0A9P4PNS4_9PLEO</name>
<dbReference type="Gene3D" id="1.25.40.20">
    <property type="entry name" value="Ankyrin repeat-containing domain"/>
    <property type="match status" value="2"/>
</dbReference>
<accession>A0A9P4PNS4</accession>
<dbReference type="AlphaFoldDB" id="A0A9P4PNS4"/>
<dbReference type="InterPro" id="IPR002110">
    <property type="entry name" value="Ankyrin_rpt"/>
</dbReference>
<keyword evidence="1" id="KW-0677">Repeat</keyword>
<evidence type="ECO:0000313" key="4">
    <source>
        <dbReference type="EMBL" id="KAF2448525.1"/>
    </source>
</evidence>
<dbReference type="PANTHER" id="PTHR24198:SF165">
    <property type="entry name" value="ANKYRIN REPEAT-CONTAINING PROTEIN-RELATED"/>
    <property type="match status" value="1"/>
</dbReference>
<comment type="caution">
    <text evidence="4">The sequence shown here is derived from an EMBL/GenBank/DDBJ whole genome shotgun (WGS) entry which is preliminary data.</text>
</comment>
<dbReference type="EMBL" id="MU001495">
    <property type="protein sequence ID" value="KAF2448525.1"/>
    <property type="molecule type" value="Genomic_DNA"/>
</dbReference>
<protein>
    <submittedName>
        <fullName evidence="4">Ankyrin</fullName>
    </submittedName>
</protein>
<gene>
    <name evidence="4" type="ORF">P171DRAFT_470263</name>
</gene>
<proteinExistence type="predicted"/>
<evidence type="ECO:0000313" key="5">
    <source>
        <dbReference type="Proteomes" id="UP000799764"/>
    </source>
</evidence>
<organism evidence="4 5">
    <name type="scientific">Karstenula rhodostoma CBS 690.94</name>
    <dbReference type="NCBI Taxonomy" id="1392251"/>
    <lineage>
        <taxon>Eukaryota</taxon>
        <taxon>Fungi</taxon>
        <taxon>Dikarya</taxon>
        <taxon>Ascomycota</taxon>
        <taxon>Pezizomycotina</taxon>
        <taxon>Dothideomycetes</taxon>
        <taxon>Pleosporomycetidae</taxon>
        <taxon>Pleosporales</taxon>
        <taxon>Massarineae</taxon>
        <taxon>Didymosphaeriaceae</taxon>
        <taxon>Karstenula</taxon>
    </lineage>
</organism>
<dbReference type="Proteomes" id="UP000799764">
    <property type="component" value="Unassembled WGS sequence"/>
</dbReference>
<dbReference type="PROSITE" id="PS50088">
    <property type="entry name" value="ANK_REPEAT"/>
    <property type="match status" value="2"/>
</dbReference>
<dbReference type="Pfam" id="PF12796">
    <property type="entry name" value="Ank_2"/>
    <property type="match status" value="1"/>
</dbReference>
<evidence type="ECO:0000256" key="1">
    <source>
        <dbReference type="ARBA" id="ARBA00022737"/>
    </source>
</evidence>
<evidence type="ECO:0000256" key="2">
    <source>
        <dbReference type="ARBA" id="ARBA00023043"/>
    </source>
</evidence>
<dbReference type="InterPro" id="IPR036770">
    <property type="entry name" value="Ankyrin_rpt-contain_sf"/>
</dbReference>
<keyword evidence="2 3" id="KW-0040">ANK repeat</keyword>
<dbReference type="SUPFAM" id="SSF48403">
    <property type="entry name" value="Ankyrin repeat"/>
    <property type="match status" value="1"/>
</dbReference>
<reference evidence="4" key="1">
    <citation type="journal article" date="2020" name="Stud. Mycol.">
        <title>101 Dothideomycetes genomes: a test case for predicting lifestyles and emergence of pathogens.</title>
        <authorList>
            <person name="Haridas S."/>
            <person name="Albert R."/>
            <person name="Binder M."/>
            <person name="Bloem J."/>
            <person name="Labutti K."/>
            <person name="Salamov A."/>
            <person name="Andreopoulos B."/>
            <person name="Baker S."/>
            <person name="Barry K."/>
            <person name="Bills G."/>
            <person name="Bluhm B."/>
            <person name="Cannon C."/>
            <person name="Castanera R."/>
            <person name="Culley D."/>
            <person name="Daum C."/>
            <person name="Ezra D."/>
            <person name="Gonzalez J."/>
            <person name="Henrissat B."/>
            <person name="Kuo A."/>
            <person name="Liang C."/>
            <person name="Lipzen A."/>
            <person name="Lutzoni F."/>
            <person name="Magnuson J."/>
            <person name="Mondo S."/>
            <person name="Nolan M."/>
            <person name="Ohm R."/>
            <person name="Pangilinan J."/>
            <person name="Park H.-J."/>
            <person name="Ramirez L."/>
            <person name="Alfaro M."/>
            <person name="Sun H."/>
            <person name="Tritt A."/>
            <person name="Yoshinaga Y."/>
            <person name="Zwiers L.-H."/>
            <person name="Turgeon B."/>
            <person name="Goodwin S."/>
            <person name="Spatafora J."/>
            <person name="Crous P."/>
            <person name="Grigoriev I."/>
        </authorList>
    </citation>
    <scope>NUCLEOTIDE SEQUENCE</scope>
    <source>
        <strain evidence="4">CBS 690.94</strain>
    </source>
</reference>
<dbReference type="PANTHER" id="PTHR24198">
    <property type="entry name" value="ANKYRIN REPEAT AND PROTEIN KINASE DOMAIN-CONTAINING PROTEIN"/>
    <property type="match status" value="1"/>
</dbReference>
<sequence length="470" mass="52770">MEVVSTVASLVALTKDIAKVSDRLVRHFRDAPKELVRLRNQSSLVFLELTYLERLTNIELSHNILPAEELQLMHHAIHIENNDITSIHESLCERAKVTVGKPPVSTRLAWALFDRKSVDDVFEQLERVENRLICVMQLASFFQQQGTNDLVLAAKEADVESTNVFRHNYSFVLGAFWNTLLKCQVELTTSNNEYQRAYELYERLPTPSLTGKMVVLVTLSMRRIWGFLPNVSVICGGLNFVNIIPVDSEIVGACQRGDLVAVQTLFSEMEAAPNDMIAERETLVSVAIQSGSTRLIRFLIEAGAPVQSYDSLLQWTSWVNSNPLTEDNFSEQHGGDNLTLLESSSAPKESMGKRCISKDVYGWAVLHRAAAWGTADDVNILLRFGTMQSLRSRRLSWTPLICAVAHKNIETLQALCNPRIERGICEEQDLRGWDLLHIAVGYVNLEAVPYLLEKGVDPEAQAHAHQAMCL</sequence>
<dbReference type="SMART" id="SM00248">
    <property type="entry name" value="ANK"/>
    <property type="match status" value="4"/>
</dbReference>